<gene>
    <name evidence="1" type="ORF">METZ01_LOCUS198445</name>
</gene>
<reference evidence="1" key="1">
    <citation type="submission" date="2018-05" db="EMBL/GenBank/DDBJ databases">
        <authorList>
            <person name="Lanie J.A."/>
            <person name="Ng W.-L."/>
            <person name="Kazmierczak K.M."/>
            <person name="Andrzejewski T.M."/>
            <person name="Davidsen T.M."/>
            <person name="Wayne K.J."/>
            <person name="Tettelin H."/>
            <person name="Glass J.I."/>
            <person name="Rusch D."/>
            <person name="Podicherti R."/>
            <person name="Tsui H.-C.T."/>
            <person name="Winkler M.E."/>
        </authorList>
    </citation>
    <scope>NUCLEOTIDE SEQUENCE</scope>
</reference>
<accession>A0A382E6H5</accession>
<protein>
    <submittedName>
        <fullName evidence="1">Uncharacterized protein</fullName>
    </submittedName>
</protein>
<organism evidence="1">
    <name type="scientific">marine metagenome</name>
    <dbReference type="NCBI Taxonomy" id="408172"/>
    <lineage>
        <taxon>unclassified sequences</taxon>
        <taxon>metagenomes</taxon>
        <taxon>ecological metagenomes</taxon>
    </lineage>
</organism>
<name>A0A382E6H5_9ZZZZ</name>
<dbReference type="EMBL" id="UINC01042656">
    <property type="protein sequence ID" value="SVB45591.1"/>
    <property type="molecule type" value="Genomic_DNA"/>
</dbReference>
<evidence type="ECO:0000313" key="1">
    <source>
        <dbReference type="EMBL" id="SVB45591.1"/>
    </source>
</evidence>
<dbReference type="AlphaFoldDB" id="A0A382E6H5"/>
<sequence>MSNVFTNNIEFFFKENDGIDFNLLENLIINLVEEENCRVEIQGTYFGTQGGEMIFESKNFPPRDLIIKINNLLSGFENLERHLIELRWWDEGFNSVGAIASSYQSNDIAYVESQEYFDPPEFGEDNYQTKWDKMIDEVKKEKKLCLEKAKKMLFDDVSK</sequence>
<proteinExistence type="predicted"/>